<keyword evidence="6" id="KW-1185">Reference proteome</keyword>
<dbReference type="RefSeq" id="WP_262856186.1">
    <property type="nucleotide sequence ID" value="NZ_JAOPKZ010000012.1"/>
</dbReference>
<keyword evidence="2" id="KW-0326">Glycosidase</keyword>
<reference evidence="5 6" key="1">
    <citation type="journal article" date="2023" name="Int. J. Syst. Evol. Microbiol.">
        <title>Streptococcus sciuri sp. nov., Staphylococcus marylandisciuri sp. nov. and Staphylococcus americanisciuri sp. nov., isolated from faeces of eastern grey squirrel (Sciurus carolinensis).</title>
        <authorList>
            <person name="Volokhov D.V."/>
            <person name="Zagorodnyaya T.A."/>
            <person name="Furtak V.A."/>
            <person name="Nattanmai G."/>
            <person name="Randall L."/>
            <person name="Jose S."/>
            <person name="Gao Y."/>
            <person name="Eisenberg T."/>
            <person name="Delmonte P."/>
            <person name="Blom J."/>
            <person name="Mitchell K.K."/>
        </authorList>
    </citation>
    <scope>NUCLEOTIDE SEQUENCE [LARGE SCALE GENOMIC DNA]</scope>
    <source>
        <strain evidence="5 6">SQ8-PEA</strain>
    </source>
</reference>
<evidence type="ECO:0000259" key="4">
    <source>
        <dbReference type="Pfam" id="PF06737"/>
    </source>
</evidence>
<organism evidence="5 6">
    <name type="scientific">Staphylococcus marylandisciuri</name>
    <dbReference type="NCBI Taxonomy" id="2981529"/>
    <lineage>
        <taxon>Bacteria</taxon>
        <taxon>Bacillati</taxon>
        <taxon>Bacillota</taxon>
        <taxon>Bacilli</taxon>
        <taxon>Bacillales</taxon>
        <taxon>Staphylococcaceae</taxon>
        <taxon>Staphylococcus</taxon>
    </lineage>
</organism>
<keyword evidence="1" id="KW-0378">Hydrolase</keyword>
<feature type="domain" description="Resuscitation-promoting factor core lysozyme-like" evidence="4">
    <location>
        <begin position="162"/>
        <end position="238"/>
    </location>
</feature>
<feature type="compositionally biased region" description="Polar residues" evidence="3">
    <location>
        <begin position="133"/>
        <end position="163"/>
    </location>
</feature>
<dbReference type="EMBL" id="JAOPKZ010000012">
    <property type="protein sequence ID" value="MCU5746561.1"/>
    <property type="molecule type" value="Genomic_DNA"/>
</dbReference>
<dbReference type="InterPro" id="IPR010618">
    <property type="entry name" value="RPF"/>
</dbReference>
<gene>
    <name evidence="5" type="ORF">N9R04_07520</name>
</gene>
<dbReference type="Pfam" id="PF06737">
    <property type="entry name" value="Transglycosylas"/>
    <property type="match status" value="1"/>
</dbReference>
<dbReference type="InterPro" id="IPR023346">
    <property type="entry name" value="Lysozyme-like_dom_sf"/>
</dbReference>
<dbReference type="Proteomes" id="UP001209553">
    <property type="component" value="Unassembled WGS sequence"/>
</dbReference>
<comment type="caution">
    <text evidence="5">The sequence shown here is derived from an EMBL/GenBank/DDBJ whole genome shotgun (WGS) entry which is preliminary data.</text>
</comment>
<feature type="region of interest" description="Disordered" evidence="3">
    <location>
        <begin position="89"/>
        <end position="163"/>
    </location>
</feature>
<name>A0ABT2QRF3_9STAP</name>
<dbReference type="SUPFAM" id="SSF53955">
    <property type="entry name" value="Lysozyme-like"/>
    <property type="match status" value="1"/>
</dbReference>
<feature type="compositionally biased region" description="Polar residues" evidence="3">
    <location>
        <begin position="89"/>
        <end position="103"/>
    </location>
</feature>
<feature type="compositionally biased region" description="Low complexity" evidence="3">
    <location>
        <begin position="104"/>
        <end position="132"/>
    </location>
</feature>
<accession>A0ABT2QRF3</accession>
<sequence>MKKTLIASTVALGLGVTGVAGGHHSADAAEQGVNKAELANLAQNNPAQLNESPVQKGSYNYDFTYNGNHYHFESNGSTWSWSWNGYGESTQQNNTKQESANVNTQQASAQQPQQQQAPQTAQTQQPKQEATTSAVQPQKQTTQVSSNQGSTQEASSNYSGGTNSHLQAIKQRESGGDYKAQNPTTSASGAYQIMDETWNAYAPSAYKGMSAKDAPKNVQDHVAQTIYDQAGASQWVTA</sequence>
<evidence type="ECO:0000256" key="2">
    <source>
        <dbReference type="ARBA" id="ARBA00023295"/>
    </source>
</evidence>
<proteinExistence type="predicted"/>
<evidence type="ECO:0000256" key="3">
    <source>
        <dbReference type="SAM" id="MobiDB-lite"/>
    </source>
</evidence>
<evidence type="ECO:0000313" key="6">
    <source>
        <dbReference type="Proteomes" id="UP001209553"/>
    </source>
</evidence>
<dbReference type="Gene3D" id="1.10.530.10">
    <property type="match status" value="1"/>
</dbReference>
<evidence type="ECO:0000313" key="5">
    <source>
        <dbReference type="EMBL" id="MCU5746561.1"/>
    </source>
</evidence>
<protein>
    <submittedName>
        <fullName evidence="5">Transglycosylase family protein</fullName>
    </submittedName>
</protein>
<evidence type="ECO:0000256" key="1">
    <source>
        <dbReference type="ARBA" id="ARBA00022801"/>
    </source>
</evidence>